<evidence type="ECO:0000313" key="2">
    <source>
        <dbReference type="Proteomes" id="UP000179113"/>
    </source>
</evidence>
<proteinExistence type="predicted"/>
<sequence>MTSKKTFSAVSEILNKYKIDEDKYISREFQQYGYDLAQELGDFKHKSLYIKLAKEHPRGRLEAARSFVKDAPNVKSKGRLFMWKLSQLKAAKANTQ</sequence>
<organism evidence="1 2">
    <name type="scientific">candidate division WWE3 bacterium RIFOXYC1_FULL_39_7</name>
    <dbReference type="NCBI Taxonomy" id="1802643"/>
    <lineage>
        <taxon>Bacteria</taxon>
        <taxon>Katanobacteria</taxon>
    </lineage>
</organism>
<protein>
    <submittedName>
        <fullName evidence="1">Uncharacterized protein</fullName>
    </submittedName>
</protein>
<reference evidence="1 2" key="1">
    <citation type="journal article" date="2016" name="Nat. Commun.">
        <title>Thousands of microbial genomes shed light on interconnected biogeochemical processes in an aquifer system.</title>
        <authorList>
            <person name="Anantharaman K."/>
            <person name="Brown C.T."/>
            <person name="Hug L.A."/>
            <person name="Sharon I."/>
            <person name="Castelle C.J."/>
            <person name="Probst A.J."/>
            <person name="Thomas B.C."/>
            <person name="Singh A."/>
            <person name="Wilkins M.J."/>
            <person name="Karaoz U."/>
            <person name="Brodie E.L."/>
            <person name="Williams K.H."/>
            <person name="Hubbard S.S."/>
            <person name="Banfield J.F."/>
        </authorList>
    </citation>
    <scope>NUCLEOTIDE SEQUENCE [LARGE SCALE GENOMIC DNA]</scope>
</reference>
<name>A0A1F4WI88_UNCKA</name>
<gene>
    <name evidence="1" type="ORF">A2415_03890</name>
</gene>
<evidence type="ECO:0000313" key="1">
    <source>
        <dbReference type="EMBL" id="OGC68633.1"/>
    </source>
</evidence>
<dbReference type="EMBL" id="MEWA01000036">
    <property type="protein sequence ID" value="OGC68633.1"/>
    <property type="molecule type" value="Genomic_DNA"/>
</dbReference>
<comment type="caution">
    <text evidence="1">The sequence shown here is derived from an EMBL/GenBank/DDBJ whole genome shotgun (WGS) entry which is preliminary data.</text>
</comment>
<accession>A0A1F4WI88</accession>
<dbReference type="AlphaFoldDB" id="A0A1F4WI88"/>
<dbReference type="Proteomes" id="UP000179113">
    <property type="component" value="Unassembled WGS sequence"/>
</dbReference>